<dbReference type="EMBL" id="FNFY01000029">
    <property type="protein sequence ID" value="SDL19106.1"/>
    <property type="molecule type" value="Genomic_DNA"/>
</dbReference>
<dbReference type="AlphaFoldDB" id="A0A1G9I228"/>
<dbReference type="Gene3D" id="3.40.710.10">
    <property type="entry name" value="DD-peptidase/beta-lactamase superfamily"/>
    <property type="match status" value="2"/>
</dbReference>
<evidence type="ECO:0000313" key="1">
    <source>
        <dbReference type="EMBL" id="SDL19106.1"/>
    </source>
</evidence>
<dbReference type="STRING" id="576118.SAMN05216216_1292"/>
<dbReference type="InterPro" id="IPR008979">
    <property type="entry name" value="Galactose-bd-like_sf"/>
</dbReference>
<dbReference type="SUPFAM" id="SSF49785">
    <property type="entry name" value="Galactose-binding domain-like"/>
    <property type="match status" value="1"/>
</dbReference>
<evidence type="ECO:0000313" key="2">
    <source>
        <dbReference type="Proteomes" id="UP000199008"/>
    </source>
</evidence>
<dbReference type="Gene3D" id="2.60.120.260">
    <property type="entry name" value="Galactose-binding domain-like"/>
    <property type="match status" value="1"/>
</dbReference>
<dbReference type="Proteomes" id="UP000199008">
    <property type="component" value="Unassembled WGS sequence"/>
</dbReference>
<sequence length="365" mass="41502">MMNSHFVNVQGFFHEDHISTPRDIALMMLETMGYKDMMRIMGRRNFECEVEGENARTIKAITTIENSSVDDNYTVLVSKTGRIPRVTTNLAIIADTKNENTSFLGVVFKGRTRYEAMRQLFDIGNTVLHSKTKVTPHALMFKNGNFDFGNKYWKNNSGSFNLDYQDYYTYPASYIATSRGISTQIHTGRLNFIPGHKYYVSCMVKCTRYESGTIGFQFTAIKEYQTVGLQRISDGWEKISDVYTAEEGASLRRVYFGGINKANLDGRIDNVTIVDLTKVYGEGEEPTKYEMDEHVYHDLSADKGLVIKMPQSSIPYNFENLNVLFEKNSEELGYPASLTKLLTAMVFLDNISNLDQKLILVSTAI</sequence>
<dbReference type="InterPro" id="IPR012338">
    <property type="entry name" value="Beta-lactam/transpept-like"/>
</dbReference>
<reference evidence="2" key="1">
    <citation type="submission" date="2016-10" db="EMBL/GenBank/DDBJ databases">
        <authorList>
            <person name="Varghese N."/>
            <person name="Submissions S."/>
        </authorList>
    </citation>
    <scope>NUCLEOTIDE SEQUENCE [LARGE SCALE GENOMIC DNA]</scope>
    <source>
        <strain evidence="2">CGMCC 1.8895</strain>
    </source>
</reference>
<proteinExistence type="predicted"/>
<organism evidence="1 2">
    <name type="scientific">Lacicoccus qingdaonensis</name>
    <dbReference type="NCBI Taxonomy" id="576118"/>
    <lineage>
        <taxon>Bacteria</taxon>
        <taxon>Bacillati</taxon>
        <taxon>Bacillota</taxon>
        <taxon>Bacilli</taxon>
        <taxon>Bacillales</taxon>
        <taxon>Salinicoccaceae</taxon>
        <taxon>Lacicoccus</taxon>
    </lineage>
</organism>
<name>A0A1G9I228_9BACL</name>
<evidence type="ECO:0008006" key="3">
    <source>
        <dbReference type="Google" id="ProtNLM"/>
    </source>
</evidence>
<protein>
    <recommendedName>
        <fullName evidence="3">D-alanyl-D-alanine carboxypeptidase</fullName>
    </recommendedName>
</protein>
<gene>
    <name evidence="1" type="ORF">SAMN05216216_1292</name>
</gene>
<dbReference type="SUPFAM" id="SSF56601">
    <property type="entry name" value="beta-lactamase/transpeptidase-like"/>
    <property type="match status" value="2"/>
</dbReference>
<keyword evidence="2" id="KW-1185">Reference proteome</keyword>
<accession>A0A1G9I228</accession>